<name>A0A1X7GJF2_TRICW</name>
<dbReference type="AlphaFoldDB" id="A0A1X7GJF2"/>
<protein>
    <recommendedName>
        <fullName evidence="3">DUF3331 domain-containing protein</fullName>
    </recommendedName>
</protein>
<evidence type="ECO:0008006" key="3">
    <source>
        <dbReference type="Google" id="ProtNLM"/>
    </source>
</evidence>
<sequence length="125" mass="13487">MLANVKTVDPWMQTIGLLSGAVNAWRNEAVFDRAVPVAKAPARVAVKVIDRPTPTTATIEWRESTRCSYGDQLWRAARARVAGVCAMSGKAIARGDSVYRPSNRPLPRNAEAMILASVLEAAAPL</sequence>
<dbReference type="OrthoDB" id="9152922at2"/>
<dbReference type="Pfam" id="PF11811">
    <property type="entry name" value="DUF3331"/>
    <property type="match status" value="1"/>
</dbReference>
<dbReference type="GeneID" id="95552072"/>
<dbReference type="EMBL" id="FXAH01000016">
    <property type="protein sequence ID" value="SMF70676.1"/>
    <property type="molecule type" value="Genomic_DNA"/>
</dbReference>
<organism evidence="1 2">
    <name type="scientific">Trinickia caryophylli</name>
    <name type="common">Paraburkholderia caryophylli</name>
    <dbReference type="NCBI Taxonomy" id="28094"/>
    <lineage>
        <taxon>Bacteria</taxon>
        <taxon>Pseudomonadati</taxon>
        <taxon>Pseudomonadota</taxon>
        <taxon>Betaproteobacteria</taxon>
        <taxon>Burkholderiales</taxon>
        <taxon>Burkholderiaceae</taxon>
        <taxon>Trinickia</taxon>
    </lineage>
</organism>
<proteinExistence type="predicted"/>
<dbReference type="Proteomes" id="UP000192911">
    <property type="component" value="Unassembled WGS sequence"/>
</dbReference>
<reference evidence="2" key="1">
    <citation type="submission" date="2017-04" db="EMBL/GenBank/DDBJ databases">
        <authorList>
            <person name="Varghese N."/>
            <person name="Submissions S."/>
        </authorList>
    </citation>
    <scope>NUCLEOTIDE SEQUENCE [LARGE SCALE GENOMIC DNA]</scope>
    <source>
        <strain evidence="2">Ballard 720</strain>
    </source>
</reference>
<gene>
    <name evidence="1" type="ORF">SAMN06295900_11687</name>
</gene>
<dbReference type="RefSeq" id="WP_085229906.1">
    <property type="nucleotide sequence ID" value="NZ_BSQD01000014.1"/>
</dbReference>
<accession>A0A1X7GJF2</accession>
<keyword evidence="2" id="KW-1185">Reference proteome</keyword>
<evidence type="ECO:0000313" key="2">
    <source>
        <dbReference type="Proteomes" id="UP000192911"/>
    </source>
</evidence>
<dbReference type="InterPro" id="IPR021769">
    <property type="entry name" value="DUF3331"/>
</dbReference>
<evidence type="ECO:0000313" key="1">
    <source>
        <dbReference type="EMBL" id="SMF70676.1"/>
    </source>
</evidence>